<dbReference type="SUPFAM" id="SSF46626">
    <property type="entry name" value="Cytochrome c"/>
    <property type="match status" value="2"/>
</dbReference>
<dbReference type="Pfam" id="PF13442">
    <property type="entry name" value="Cytochrome_CBB3"/>
    <property type="match status" value="1"/>
</dbReference>
<evidence type="ECO:0000313" key="8">
    <source>
        <dbReference type="Proteomes" id="UP000675880"/>
    </source>
</evidence>
<evidence type="ECO:0000256" key="2">
    <source>
        <dbReference type="ARBA" id="ARBA00022723"/>
    </source>
</evidence>
<keyword evidence="3 4" id="KW-0408">Iron</keyword>
<keyword evidence="8" id="KW-1185">Reference proteome</keyword>
<dbReference type="InterPro" id="IPR009056">
    <property type="entry name" value="Cyt_c-like_dom"/>
</dbReference>
<evidence type="ECO:0000256" key="5">
    <source>
        <dbReference type="SAM" id="Phobius"/>
    </source>
</evidence>
<keyword evidence="5" id="KW-1133">Transmembrane helix</keyword>
<evidence type="ECO:0000259" key="6">
    <source>
        <dbReference type="PROSITE" id="PS51007"/>
    </source>
</evidence>
<evidence type="ECO:0000256" key="1">
    <source>
        <dbReference type="ARBA" id="ARBA00022617"/>
    </source>
</evidence>
<organism evidence="7 8">
    <name type="scientific">Nitrospira defluvii</name>
    <dbReference type="NCBI Taxonomy" id="330214"/>
    <lineage>
        <taxon>Bacteria</taxon>
        <taxon>Pseudomonadati</taxon>
        <taxon>Nitrospirota</taxon>
        <taxon>Nitrospiria</taxon>
        <taxon>Nitrospirales</taxon>
        <taxon>Nitrospiraceae</taxon>
        <taxon>Nitrospira</taxon>
    </lineage>
</organism>
<comment type="caution">
    <text evidence="7">The sequence shown here is derived from an EMBL/GenBank/DDBJ whole genome shotgun (WGS) entry which is preliminary data.</text>
</comment>
<sequence>MTQGSEPSSRLFTTMVLVLSGASLFLMGAVVSCMMPMMGMMGMDDKNDQGMMDQGHMKDMMQQMMGGMLPPGITPQDLPEPESRGAKLLSTYCTQCHNLPSPRMHTAEDWPRVAGRMLMRERMMAGMRGMMMQVKAPSSQEEETLLQYLQQHAMRALVPGTVLMPDSPGAALFQQTCAQCHALPDPKQHTALEWTAVVKRMRQNMKSMGRREITDQEVRDITAYLERTSR</sequence>
<dbReference type="Gene3D" id="1.10.760.10">
    <property type="entry name" value="Cytochrome c-like domain"/>
    <property type="match status" value="1"/>
</dbReference>
<gene>
    <name evidence="7" type="ORF">NSPZN2_40314</name>
</gene>
<dbReference type="PROSITE" id="PS51007">
    <property type="entry name" value="CYTC"/>
    <property type="match status" value="1"/>
</dbReference>
<proteinExistence type="predicted"/>
<accession>A0ABM8RTY7</accession>
<keyword evidence="5" id="KW-0812">Transmembrane</keyword>
<evidence type="ECO:0000313" key="7">
    <source>
        <dbReference type="EMBL" id="CAE6771592.1"/>
    </source>
</evidence>
<evidence type="ECO:0000256" key="4">
    <source>
        <dbReference type="PROSITE-ProRule" id="PRU00433"/>
    </source>
</evidence>
<dbReference type="EMBL" id="CAJNBJ010000017">
    <property type="protein sequence ID" value="CAE6771592.1"/>
    <property type="molecule type" value="Genomic_DNA"/>
</dbReference>
<feature type="domain" description="Cytochrome c" evidence="6">
    <location>
        <begin position="80"/>
        <end position="229"/>
    </location>
</feature>
<keyword evidence="1 4" id="KW-0349">Heme</keyword>
<feature type="transmembrane region" description="Helical" evidence="5">
    <location>
        <begin position="12"/>
        <end position="33"/>
    </location>
</feature>
<keyword evidence="2 4" id="KW-0479">Metal-binding</keyword>
<protein>
    <recommendedName>
        <fullName evidence="6">Cytochrome c domain-containing protein</fullName>
    </recommendedName>
</protein>
<evidence type="ECO:0000256" key="3">
    <source>
        <dbReference type="ARBA" id="ARBA00023004"/>
    </source>
</evidence>
<keyword evidence="5" id="KW-0472">Membrane</keyword>
<name>A0ABM8RTY7_9BACT</name>
<dbReference type="InterPro" id="IPR036909">
    <property type="entry name" value="Cyt_c-like_dom_sf"/>
</dbReference>
<dbReference type="RefSeq" id="WP_213043150.1">
    <property type="nucleotide sequence ID" value="NZ_CAJNBJ010000017.1"/>
</dbReference>
<reference evidence="7 8" key="1">
    <citation type="submission" date="2021-02" db="EMBL/GenBank/DDBJ databases">
        <authorList>
            <person name="Han P."/>
        </authorList>
    </citation>
    <scope>NUCLEOTIDE SEQUENCE [LARGE SCALE GENOMIC DNA]</scope>
    <source>
        <strain evidence="7">Candidatus Nitrospira sp. ZN2</strain>
    </source>
</reference>
<dbReference type="Proteomes" id="UP000675880">
    <property type="component" value="Unassembled WGS sequence"/>
</dbReference>